<evidence type="ECO:0000256" key="7">
    <source>
        <dbReference type="PROSITE-ProRule" id="PRU01145"/>
    </source>
</evidence>
<dbReference type="GO" id="GO:0000122">
    <property type="term" value="P:negative regulation of transcription by RNA polymerase II"/>
    <property type="evidence" value="ECO:0007669"/>
    <property type="project" value="TreeGrafter"/>
</dbReference>
<reference evidence="10" key="1">
    <citation type="submission" date="2021-09" db="EMBL/GenBank/DDBJ databases">
        <authorList>
            <consortium name="AG Swart"/>
            <person name="Singh M."/>
            <person name="Singh A."/>
            <person name="Seah K."/>
            <person name="Emmerich C."/>
        </authorList>
    </citation>
    <scope>NUCLEOTIDE SEQUENCE</scope>
    <source>
        <strain evidence="10">ATCC30299</strain>
    </source>
</reference>
<dbReference type="PANTHER" id="PTHR13100:SF10">
    <property type="entry name" value="CELL GROWTH-REGULATING NUCLEOLAR PROTEIN"/>
    <property type="match status" value="1"/>
</dbReference>
<evidence type="ECO:0000259" key="9">
    <source>
        <dbReference type="Pfam" id="PF25879"/>
    </source>
</evidence>
<keyword evidence="6" id="KW-0539">Nucleus</keyword>
<dbReference type="Pfam" id="PF08790">
    <property type="entry name" value="zf-LYAR"/>
    <property type="match status" value="1"/>
</dbReference>
<proteinExistence type="predicted"/>
<evidence type="ECO:0000256" key="3">
    <source>
        <dbReference type="ARBA" id="ARBA00022737"/>
    </source>
</evidence>
<dbReference type="GO" id="GO:0005730">
    <property type="term" value="C:nucleolus"/>
    <property type="evidence" value="ECO:0007669"/>
    <property type="project" value="TreeGrafter"/>
</dbReference>
<dbReference type="InterPro" id="IPR036236">
    <property type="entry name" value="Znf_C2H2_sf"/>
</dbReference>
<feature type="domain" description="Cell growth-regulating nucleolar protein-like winged helix" evidence="9">
    <location>
        <begin position="78"/>
        <end position="140"/>
    </location>
</feature>
<sequence>MVTFICGACQATLKKNQVNKHCETVCPNAWTFTCIDCAKDFKGFEFDTHTSCITESEKYFGKFHKPKEEKKKTRVWKGWRNEIKYYLKEKGAKGVDKKELKKVILERYRESNGKYDEDMAKMAFKIKLDFYRFIKKGEKVYYYRFTK</sequence>
<dbReference type="InterPro" id="IPR058719">
    <property type="entry name" value="WHD_LYAR"/>
</dbReference>
<comment type="subcellular location">
    <subcellularLocation>
        <location evidence="1">Nucleus</location>
    </subcellularLocation>
</comment>
<comment type="caution">
    <text evidence="10">The sequence shown here is derived from an EMBL/GenBank/DDBJ whole genome shotgun (WGS) entry which is preliminary data.</text>
</comment>
<keyword evidence="3" id="KW-0677">Repeat</keyword>
<accession>A0AAU9JUK0</accession>
<dbReference type="AlphaFoldDB" id="A0AAU9JUK0"/>
<feature type="domain" description="Zinc finger C2H2 LYAR-type" evidence="8">
    <location>
        <begin position="32"/>
        <end position="59"/>
    </location>
</feature>
<evidence type="ECO:0000259" key="8">
    <source>
        <dbReference type="Pfam" id="PF08790"/>
    </source>
</evidence>
<evidence type="ECO:0000256" key="4">
    <source>
        <dbReference type="ARBA" id="ARBA00022771"/>
    </source>
</evidence>
<name>A0AAU9JUK0_9CILI</name>
<keyword evidence="11" id="KW-1185">Reference proteome</keyword>
<dbReference type="Gene3D" id="3.30.1490.490">
    <property type="match status" value="1"/>
</dbReference>
<dbReference type="PROSITE" id="PS51804">
    <property type="entry name" value="ZF_C2HC_LYAR"/>
    <property type="match status" value="2"/>
</dbReference>
<evidence type="ECO:0000256" key="2">
    <source>
        <dbReference type="ARBA" id="ARBA00022723"/>
    </source>
</evidence>
<keyword evidence="2" id="KW-0479">Metal-binding</keyword>
<dbReference type="GO" id="GO:0003677">
    <property type="term" value="F:DNA binding"/>
    <property type="evidence" value="ECO:0007669"/>
    <property type="project" value="InterPro"/>
</dbReference>
<evidence type="ECO:0000313" key="10">
    <source>
        <dbReference type="EMBL" id="CAG9325396.1"/>
    </source>
</evidence>
<organism evidence="10 11">
    <name type="scientific">Blepharisma stoltei</name>
    <dbReference type="NCBI Taxonomy" id="1481888"/>
    <lineage>
        <taxon>Eukaryota</taxon>
        <taxon>Sar</taxon>
        <taxon>Alveolata</taxon>
        <taxon>Ciliophora</taxon>
        <taxon>Postciliodesmatophora</taxon>
        <taxon>Heterotrichea</taxon>
        <taxon>Heterotrichida</taxon>
        <taxon>Blepharismidae</taxon>
        <taxon>Blepharisma</taxon>
    </lineage>
</organism>
<protein>
    <recommendedName>
        <fullName evidence="12">Zinc finger C2H2 LYAR-type domain-containing protein</fullName>
    </recommendedName>
</protein>
<evidence type="ECO:0000313" key="11">
    <source>
        <dbReference type="Proteomes" id="UP001162131"/>
    </source>
</evidence>
<dbReference type="PANTHER" id="PTHR13100">
    <property type="entry name" value="CELL GROWTH-REGULATING NUCLEOLAR PROTEIN LYAR"/>
    <property type="match status" value="1"/>
</dbReference>
<evidence type="ECO:0000256" key="6">
    <source>
        <dbReference type="ARBA" id="ARBA00023242"/>
    </source>
</evidence>
<keyword evidence="5" id="KW-0862">Zinc</keyword>
<dbReference type="Proteomes" id="UP001162131">
    <property type="component" value="Unassembled WGS sequence"/>
</dbReference>
<evidence type="ECO:0000256" key="5">
    <source>
        <dbReference type="ARBA" id="ARBA00022833"/>
    </source>
</evidence>
<dbReference type="SUPFAM" id="SSF57667">
    <property type="entry name" value="beta-beta-alpha zinc fingers"/>
    <property type="match status" value="2"/>
</dbReference>
<dbReference type="GO" id="GO:0006364">
    <property type="term" value="P:rRNA processing"/>
    <property type="evidence" value="ECO:0007669"/>
    <property type="project" value="TreeGrafter"/>
</dbReference>
<dbReference type="GO" id="GO:0008270">
    <property type="term" value="F:zinc ion binding"/>
    <property type="evidence" value="ECO:0007669"/>
    <property type="project" value="UniProtKB-KW"/>
</dbReference>
<dbReference type="InterPro" id="IPR039999">
    <property type="entry name" value="LYAR"/>
</dbReference>
<dbReference type="EMBL" id="CAJZBQ010000038">
    <property type="protein sequence ID" value="CAG9325396.1"/>
    <property type="molecule type" value="Genomic_DNA"/>
</dbReference>
<dbReference type="InterPro" id="IPR014898">
    <property type="entry name" value="Znf_C2H2_LYAR"/>
</dbReference>
<dbReference type="Pfam" id="PF25879">
    <property type="entry name" value="WHD_LYAR"/>
    <property type="match status" value="1"/>
</dbReference>
<evidence type="ECO:0000256" key="1">
    <source>
        <dbReference type="ARBA" id="ARBA00004123"/>
    </source>
</evidence>
<evidence type="ECO:0008006" key="12">
    <source>
        <dbReference type="Google" id="ProtNLM"/>
    </source>
</evidence>
<gene>
    <name evidence="10" type="ORF">BSTOLATCC_MIC38654</name>
</gene>
<keyword evidence="4 7" id="KW-0863">Zinc-finger</keyword>